<sequence>MQKIFLIAAAFLVACTGTPKTVEADPNWAVDGTIYELNTRQFTPEGTFKAATAQLEKIKDLGVDIIWVMPIQPIGKKDRKGTLGSYYAIADYTAFNPEFGTRADFEEFVAKAHSLGMKVILDWVANHTSPDNVWAANPGWHKRDSLGQMKIQYDWYDIVELDYENQDMRRAMIDAMLFWQDSMGVDGFRCDMAMLVPTDFWESAVGELKAKNPNLFMLSEAEEVDLTEKAFDMHYAWDLHHTMNALTQGKIAADSLWRYFDKKNGNFPKRAYPMVFTSNHDENSHAGTEFARMGEKGARAMAAFTYIVPGMPLIYTGQEFGSDKQLRFFDKDTILRNENAPQFKMYQDLNKLRKSNKALWSGEAGGDLVRLENDKPSQVFSAKRSVEGDEVMAVFNFSNEPVTVTVNGLTGKMKQFPMGEQVELKETMDLQPFEYKIYSTL</sequence>
<keyword evidence="1" id="KW-0732">Signal</keyword>
<keyword evidence="4" id="KW-1185">Reference proteome</keyword>
<dbReference type="PANTHER" id="PTHR47786">
    <property type="entry name" value="ALPHA-1,4-GLUCAN:MALTOSE-1-PHOSPHATE MALTOSYLTRANSFERASE"/>
    <property type="match status" value="1"/>
</dbReference>
<dbReference type="PROSITE" id="PS51257">
    <property type="entry name" value="PROKAR_LIPOPROTEIN"/>
    <property type="match status" value="1"/>
</dbReference>
<dbReference type="EMBL" id="HG934468">
    <property type="protein sequence ID" value="CDN32138.1"/>
    <property type="molecule type" value="Genomic_DNA"/>
</dbReference>
<evidence type="ECO:0000313" key="4">
    <source>
        <dbReference type="Proteomes" id="UP000027616"/>
    </source>
</evidence>
<keyword evidence="3" id="KW-0808">Transferase</keyword>
<proteinExistence type="predicted"/>
<feature type="chain" id="PRO_5001590839" evidence="1">
    <location>
        <begin position="25"/>
        <end position="441"/>
    </location>
</feature>
<dbReference type="SUPFAM" id="SSF51445">
    <property type="entry name" value="(Trans)glycosidases"/>
    <property type="match status" value="1"/>
</dbReference>
<feature type="signal peptide" evidence="1">
    <location>
        <begin position="1"/>
        <end position="24"/>
    </location>
</feature>
<dbReference type="GO" id="GO:0003844">
    <property type="term" value="F:1,4-alpha-glucan branching enzyme activity"/>
    <property type="evidence" value="ECO:0007669"/>
    <property type="project" value="UniProtKB-EC"/>
</dbReference>
<dbReference type="SUPFAM" id="SSF51011">
    <property type="entry name" value="Glycosyl hydrolase domain"/>
    <property type="match status" value="1"/>
</dbReference>
<dbReference type="PATRIC" id="fig|1433126.3.peg.2038"/>
<dbReference type="InterPro" id="IPR013739">
    <property type="entry name" value="Beta_galactosidase_C"/>
</dbReference>
<dbReference type="Pfam" id="PF08533">
    <property type="entry name" value="Glyco_hydro_42C"/>
    <property type="match status" value="1"/>
</dbReference>
<dbReference type="HOGENOM" id="CLU_032719_1_0_10"/>
<dbReference type="GO" id="GO:0006012">
    <property type="term" value="P:galactose metabolic process"/>
    <property type="evidence" value="ECO:0007669"/>
    <property type="project" value="InterPro"/>
</dbReference>
<dbReference type="InterPro" id="IPR006047">
    <property type="entry name" value="GH13_cat_dom"/>
</dbReference>
<dbReference type="GO" id="GO:0004565">
    <property type="term" value="F:beta-galactosidase activity"/>
    <property type="evidence" value="ECO:0007669"/>
    <property type="project" value="InterPro"/>
</dbReference>
<dbReference type="InterPro" id="IPR017853">
    <property type="entry name" value="GH"/>
</dbReference>
<organism evidence="3 4">
    <name type="scientific">Mucinivorans hirudinis</name>
    <dbReference type="NCBI Taxonomy" id="1433126"/>
    <lineage>
        <taxon>Bacteria</taxon>
        <taxon>Pseudomonadati</taxon>
        <taxon>Bacteroidota</taxon>
        <taxon>Bacteroidia</taxon>
        <taxon>Bacteroidales</taxon>
        <taxon>Rikenellaceae</taxon>
        <taxon>Mucinivorans</taxon>
    </lineage>
</organism>
<name>A0A060RDE0_9BACT</name>
<dbReference type="Proteomes" id="UP000027616">
    <property type="component" value="Chromosome I"/>
</dbReference>
<dbReference type="PANTHER" id="PTHR47786:SF2">
    <property type="entry name" value="GLYCOSYL HYDROLASE FAMILY 13 CATALYTIC DOMAIN-CONTAINING PROTEIN"/>
    <property type="match status" value="1"/>
</dbReference>
<dbReference type="eggNOG" id="COG0366">
    <property type="taxonomic scope" value="Bacteria"/>
</dbReference>
<dbReference type="CDD" id="cd11313">
    <property type="entry name" value="AmyAc_arch_bac_AmyA"/>
    <property type="match status" value="1"/>
</dbReference>
<dbReference type="Gene3D" id="2.60.40.1180">
    <property type="entry name" value="Golgi alpha-mannosidase II"/>
    <property type="match status" value="1"/>
</dbReference>
<accession>A0A060RDE0</accession>
<dbReference type="EC" id="2.4.1.18" evidence="3"/>
<dbReference type="AlphaFoldDB" id="A0A060RDE0"/>
<dbReference type="KEGG" id="rbc:BN938_2065"/>
<dbReference type="InterPro" id="IPR013780">
    <property type="entry name" value="Glyco_hydro_b"/>
</dbReference>
<protein>
    <submittedName>
        <fullName evidence="3">1,4-alpha-glucan branching enzyme</fullName>
        <ecNumber evidence="3">2.4.1.18</ecNumber>
    </submittedName>
</protein>
<evidence type="ECO:0000259" key="2">
    <source>
        <dbReference type="SMART" id="SM00642"/>
    </source>
</evidence>
<feature type="domain" description="Glycosyl hydrolase family 13 catalytic" evidence="2">
    <location>
        <begin position="36"/>
        <end position="353"/>
    </location>
</feature>
<keyword evidence="3" id="KW-0328">Glycosyltransferase</keyword>
<dbReference type="Gene3D" id="3.20.20.80">
    <property type="entry name" value="Glycosidases"/>
    <property type="match status" value="1"/>
</dbReference>
<gene>
    <name evidence="3" type="ORF">BN938_2065</name>
</gene>
<evidence type="ECO:0000313" key="3">
    <source>
        <dbReference type="EMBL" id="CDN32138.1"/>
    </source>
</evidence>
<dbReference type="SMART" id="SM00642">
    <property type="entry name" value="Aamy"/>
    <property type="match status" value="1"/>
</dbReference>
<dbReference type="STRING" id="1433126.BN938_2065"/>
<reference evidence="3 4" key="1">
    <citation type="journal article" date="2015" name="Genome Announc.">
        <title>Complete Genome Sequence of the Novel Leech Symbiont Mucinivorans hirudinis M3T.</title>
        <authorList>
            <person name="Nelson M.C."/>
            <person name="Bomar L."/>
            <person name="Graf J."/>
        </authorList>
    </citation>
    <scope>NUCLEOTIDE SEQUENCE [LARGE SCALE GENOMIC DNA]</scope>
    <source>
        <strain evidence="4">M3</strain>
    </source>
</reference>
<evidence type="ECO:0000256" key="1">
    <source>
        <dbReference type="SAM" id="SignalP"/>
    </source>
</evidence>
<dbReference type="Pfam" id="PF00128">
    <property type="entry name" value="Alpha-amylase"/>
    <property type="match status" value="2"/>
</dbReference>